<reference evidence="2 3" key="1">
    <citation type="submission" date="2017-11" db="EMBL/GenBank/DDBJ databases">
        <title>De-novo sequencing of pomegranate (Punica granatum L.) genome.</title>
        <authorList>
            <person name="Akparov Z."/>
            <person name="Amiraslanov A."/>
            <person name="Hajiyeva S."/>
            <person name="Abbasov M."/>
            <person name="Kaur K."/>
            <person name="Hamwieh A."/>
            <person name="Solovyev V."/>
            <person name="Salamov A."/>
            <person name="Braich B."/>
            <person name="Kosarev P."/>
            <person name="Mahmoud A."/>
            <person name="Hajiyev E."/>
            <person name="Babayeva S."/>
            <person name="Izzatullayeva V."/>
            <person name="Mammadov A."/>
            <person name="Mammadov A."/>
            <person name="Sharifova S."/>
            <person name="Ojaghi J."/>
            <person name="Eynullazada K."/>
            <person name="Bayramov B."/>
            <person name="Abdulazimova A."/>
            <person name="Shahmuradov I."/>
        </authorList>
    </citation>
    <scope>NUCLEOTIDE SEQUENCE [LARGE SCALE GENOMIC DNA]</scope>
    <source>
        <strain evidence="3">cv. AG2017</strain>
        <tissue evidence="2">Leaf</tissue>
    </source>
</reference>
<evidence type="ECO:0000256" key="1">
    <source>
        <dbReference type="SAM" id="MobiDB-lite"/>
    </source>
</evidence>
<dbReference type="EMBL" id="PGOL01000081">
    <property type="protein sequence ID" value="PKI77690.1"/>
    <property type="molecule type" value="Genomic_DNA"/>
</dbReference>
<evidence type="ECO:0000313" key="2">
    <source>
        <dbReference type="EMBL" id="PKI77690.1"/>
    </source>
</evidence>
<gene>
    <name evidence="2" type="ORF">CRG98_001920</name>
</gene>
<name>A0A2I0LAK4_PUNGR</name>
<feature type="region of interest" description="Disordered" evidence="1">
    <location>
        <begin position="230"/>
        <end position="260"/>
    </location>
</feature>
<feature type="compositionally biased region" description="Basic and acidic residues" evidence="1">
    <location>
        <begin position="243"/>
        <end position="253"/>
    </location>
</feature>
<accession>A0A2I0LAK4</accession>
<dbReference type="Proteomes" id="UP000233551">
    <property type="component" value="Unassembled WGS sequence"/>
</dbReference>
<organism evidence="2 3">
    <name type="scientific">Punica granatum</name>
    <name type="common">Pomegranate</name>
    <dbReference type="NCBI Taxonomy" id="22663"/>
    <lineage>
        <taxon>Eukaryota</taxon>
        <taxon>Viridiplantae</taxon>
        <taxon>Streptophyta</taxon>
        <taxon>Embryophyta</taxon>
        <taxon>Tracheophyta</taxon>
        <taxon>Spermatophyta</taxon>
        <taxon>Magnoliopsida</taxon>
        <taxon>eudicotyledons</taxon>
        <taxon>Gunneridae</taxon>
        <taxon>Pentapetalae</taxon>
        <taxon>rosids</taxon>
        <taxon>malvids</taxon>
        <taxon>Myrtales</taxon>
        <taxon>Lythraceae</taxon>
        <taxon>Punica</taxon>
    </lineage>
</organism>
<protein>
    <submittedName>
        <fullName evidence="2">Uncharacterized protein</fullName>
    </submittedName>
</protein>
<proteinExistence type="predicted"/>
<keyword evidence="3" id="KW-1185">Reference proteome</keyword>
<comment type="caution">
    <text evidence="2">The sequence shown here is derived from an EMBL/GenBank/DDBJ whole genome shotgun (WGS) entry which is preliminary data.</text>
</comment>
<evidence type="ECO:0000313" key="3">
    <source>
        <dbReference type="Proteomes" id="UP000233551"/>
    </source>
</evidence>
<sequence>MRPSRGLELEPRLRVEPWALVGSWKSQEKLGPRSVMRVPSEDLSLVVSGRRPLAREDLGTCDWGFLSVLRMSRGEVFVTTETSLGRPSRVPKGHLKLVPRPRWSLGACRPVSGCCLLVNGAGLPEPLSRALVGNPLSGPVDQNGVLTACPSLIACSIRGGKVEVDIVARWHFGGAGRGGWCVSEPKSCLCHARRHSSRFERESSCFPPFGPFTRLRIATCYMGHTRVRRGEDASQDSRPYLLAEKRKPTKDVSRTQSTRL</sequence>
<dbReference type="AlphaFoldDB" id="A0A2I0LAK4"/>